<evidence type="ECO:0000313" key="2">
    <source>
        <dbReference type="Proteomes" id="UP000805193"/>
    </source>
</evidence>
<organism evidence="1 2">
    <name type="scientific">Ixodes persulcatus</name>
    <name type="common">Taiga tick</name>
    <dbReference type="NCBI Taxonomy" id="34615"/>
    <lineage>
        <taxon>Eukaryota</taxon>
        <taxon>Metazoa</taxon>
        <taxon>Ecdysozoa</taxon>
        <taxon>Arthropoda</taxon>
        <taxon>Chelicerata</taxon>
        <taxon>Arachnida</taxon>
        <taxon>Acari</taxon>
        <taxon>Parasitiformes</taxon>
        <taxon>Ixodida</taxon>
        <taxon>Ixodoidea</taxon>
        <taxon>Ixodidae</taxon>
        <taxon>Ixodinae</taxon>
        <taxon>Ixodes</taxon>
    </lineage>
</organism>
<dbReference type="Proteomes" id="UP000805193">
    <property type="component" value="Unassembled WGS sequence"/>
</dbReference>
<evidence type="ECO:0000313" key="1">
    <source>
        <dbReference type="EMBL" id="KAG0414191.1"/>
    </source>
</evidence>
<name>A0AC60P460_IXOPE</name>
<reference evidence="1 2" key="1">
    <citation type="journal article" date="2020" name="Cell">
        <title>Large-Scale Comparative Analyses of Tick Genomes Elucidate Their Genetic Diversity and Vector Capacities.</title>
        <authorList>
            <consortium name="Tick Genome and Microbiome Consortium (TIGMIC)"/>
            <person name="Jia N."/>
            <person name="Wang J."/>
            <person name="Shi W."/>
            <person name="Du L."/>
            <person name="Sun Y."/>
            <person name="Zhan W."/>
            <person name="Jiang J.F."/>
            <person name="Wang Q."/>
            <person name="Zhang B."/>
            <person name="Ji P."/>
            <person name="Bell-Sakyi L."/>
            <person name="Cui X.M."/>
            <person name="Yuan T.T."/>
            <person name="Jiang B.G."/>
            <person name="Yang W.F."/>
            <person name="Lam T.T."/>
            <person name="Chang Q.C."/>
            <person name="Ding S.J."/>
            <person name="Wang X.J."/>
            <person name="Zhu J.G."/>
            <person name="Ruan X.D."/>
            <person name="Zhao L."/>
            <person name="Wei J.T."/>
            <person name="Ye R.Z."/>
            <person name="Que T.C."/>
            <person name="Du C.H."/>
            <person name="Zhou Y.H."/>
            <person name="Cheng J.X."/>
            <person name="Dai P.F."/>
            <person name="Guo W.B."/>
            <person name="Han X.H."/>
            <person name="Huang E.J."/>
            <person name="Li L.F."/>
            <person name="Wei W."/>
            <person name="Gao Y.C."/>
            <person name="Liu J.Z."/>
            <person name="Shao H.Z."/>
            <person name="Wang X."/>
            <person name="Wang C.C."/>
            <person name="Yang T.C."/>
            <person name="Huo Q.B."/>
            <person name="Li W."/>
            <person name="Chen H.Y."/>
            <person name="Chen S.E."/>
            <person name="Zhou L.G."/>
            <person name="Ni X.B."/>
            <person name="Tian J.H."/>
            <person name="Sheng Y."/>
            <person name="Liu T."/>
            <person name="Pan Y.S."/>
            <person name="Xia L.Y."/>
            <person name="Li J."/>
            <person name="Zhao F."/>
            <person name="Cao W.C."/>
        </authorList>
    </citation>
    <scope>NUCLEOTIDE SEQUENCE [LARGE SCALE GENOMIC DNA]</scope>
    <source>
        <strain evidence="1">Iper-2018</strain>
    </source>
</reference>
<sequence length="178" mass="20856">MGKYRRAYAAGFKLQVVKYAEEHGKRAARRKFDVDEKCVRCWCIQQKDIAETNRTRKAFRGKQCKFPKLEEELVEYVRTTRRDGYAVSTEMIREFHRFVNALRRDHVYDLFKVTGISNAMDGTEDDQLWERADEMSSSGDDDSESDDDVYADKHHQSFAPINIIHHVVMRSSFLECSS</sequence>
<keyword evidence="2" id="KW-1185">Reference proteome</keyword>
<gene>
    <name evidence="1" type="ORF">HPB47_008619</name>
</gene>
<protein>
    <submittedName>
        <fullName evidence="1">Uncharacterized protein</fullName>
    </submittedName>
</protein>
<proteinExistence type="predicted"/>
<comment type="caution">
    <text evidence="1">The sequence shown here is derived from an EMBL/GenBank/DDBJ whole genome shotgun (WGS) entry which is preliminary data.</text>
</comment>
<dbReference type="EMBL" id="JABSTQ010011193">
    <property type="protein sequence ID" value="KAG0414191.1"/>
    <property type="molecule type" value="Genomic_DNA"/>
</dbReference>
<accession>A0AC60P460</accession>